<dbReference type="EMBL" id="CAIX01000115">
    <property type="protein sequence ID" value="CCI46060.1"/>
    <property type="molecule type" value="Genomic_DNA"/>
</dbReference>
<dbReference type="InterPro" id="IPR029058">
    <property type="entry name" value="AB_hydrolase_fold"/>
</dbReference>
<organism evidence="2 3">
    <name type="scientific">Albugo candida</name>
    <dbReference type="NCBI Taxonomy" id="65357"/>
    <lineage>
        <taxon>Eukaryota</taxon>
        <taxon>Sar</taxon>
        <taxon>Stramenopiles</taxon>
        <taxon>Oomycota</taxon>
        <taxon>Peronosporomycetes</taxon>
        <taxon>Albuginales</taxon>
        <taxon>Albuginaceae</taxon>
        <taxon>Albugo</taxon>
    </lineage>
</organism>
<protein>
    <recommendedName>
        <fullName evidence="1">Serine aminopeptidase S33 domain-containing protein</fullName>
    </recommendedName>
</protein>
<evidence type="ECO:0000259" key="1">
    <source>
        <dbReference type="Pfam" id="PF12146"/>
    </source>
</evidence>
<keyword evidence="3" id="KW-1185">Reference proteome</keyword>
<dbReference type="PANTHER" id="PTHR43358:SF4">
    <property type="entry name" value="ALPHA_BETA HYDROLASE FOLD-1 DOMAIN-CONTAINING PROTEIN"/>
    <property type="match status" value="1"/>
</dbReference>
<evidence type="ECO:0000313" key="3">
    <source>
        <dbReference type="Proteomes" id="UP000053237"/>
    </source>
</evidence>
<evidence type="ECO:0000313" key="2">
    <source>
        <dbReference type="EMBL" id="CCI46060.1"/>
    </source>
</evidence>
<dbReference type="OrthoDB" id="10249433at2759"/>
<dbReference type="Proteomes" id="UP000053237">
    <property type="component" value="Unassembled WGS sequence"/>
</dbReference>
<dbReference type="Gene3D" id="3.40.50.1820">
    <property type="entry name" value="alpha/beta hydrolase"/>
    <property type="match status" value="1"/>
</dbReference>
<dbReference type="InParanoid" id="A0A024GH92"/>
<dbReference type="STRING" id="65357.A0A024GH92"/>
<dbReference type="Pfam" id="PF12146">
    <property type="entry name" value="Hydrolase_4"/>
    <property type="match status" value="1"/>
</dbReference>
<comment type="caution">
    <text evidence="2">The sequence shown here is derived from an EMBL/GenBank/DDBJ whole genome shotgun (WGS) entry which is preliminary data.</text>
</comment>
<proteinExistence type="predicted"/>
<accession>A0A024GH92</accession>
<dbReference type="InterPro" id="IPR052920">
    <property type="entry name" value="DNA-binding_regulatory"/>
</dbReference>
<dbReference type="SUPFAM" id="SSF53474">
    <property type="entry name" value="alpha/beta-Hydrolases"/>
    <property type="match status" value="1"/>
</dbReference>
<reference evidence="2 3" key="1">
    <citation type="submission" date="2012-05" db="EMBL/GenBank/DDBJ databases">
        <title>Recombination and specialization in a pathogen metapopulation.</title>
        <authorList>
            <person name="Gardiner A."/>
            <person name="Kemen E."/>
            <person name="Schultz-Larsen T."/>
            <person name="MacLean D."/>
            <person name="Van Oosterhout C."/>
            <person name="Jones J.D.G."/>
        </authorList>
    </citation>
    <scope>NUCLEOTIDE SEQUENCE [LARGE SCALE GENOMIC DNA]</scope>
    <source>
        <strain evidence="2 3">Ac Nc2</strain>
    </source>
</reference>
<dbReference type="AlphaFoldDB" id="A0A024GH92"/>
<feature type="domain" description="Serine aminopeptidase S33" evidence="1">
    <location>
        <begin position="86"/>
        <end position="195"/>
    </location>
</feature>
<name>A0A024GH92_9STRA</name>
<sequence>MEEKDATEKRGMWDMIKSGYDELVSSVIRPMRAEYCISDLGHHQIIIEQTRANRMDLTLQNAANFALECSWWRPLARSQDTLCPSPCIVFLHGNSSCRLGALEIVTYAIPAGFSVFALDFAGSGMSQGKYVSLGYHEQQDIATAVQYIRSNQKDCKIILWGRSMGAVASLLYVEKDPSISVLVLDSPFSSLPQLALELVQEGKLGVPKILVKFVMQMLRQDIKRRAKFDIFKLKPIDHIHRCSIPSFFLTGLQDELVGSHHAKALFRQHNGPKELFTFRGGHNSPRPFVGYFEALQFVRVMVGLLPLDSETTRGGQSPTRTKVLHNPLPPGTYIESVNQMTVRDLKAAIQRAGYDDITCIEKKDMVDLVIQLYSRYQQYETIELSSF</sequence>
<gene>
    <name evidence="2" type="ORF">BN9_069890</name>
</gene>
<dbReference type="InterPro" id="IPR022742">
    <property type="entry name" value="Hydrolase_4"/>
</dbReference>
<dbReference type="PANTHER" id="PTHR43358">
    <property type="entry name" value="ALPHA/BETA-HYDROLASE"/>
    <property type="match status" value="1"/>
</dbReference>